<dbReference type="Gene3D" id="3.40.30.10">
    <property type="entry name" value="Glutaredoxin"/>
    <property type="match status" value="1"/>
</dbReference>
<comment type="caution">
    <text evidence="1">The sequence shown here is derived from an EMBL/GenBank/DDBJ whole genome shotgun (WGS) entry which is preliminary data.</text>
</comment>
<name>A0A520LMT8_9GAMM</name>
<accession>A0A520LMT8</accession>
<protein>
    <submittedName>
        <fullName evidence="1">Glutaredoxin family protein</fullName>
    </submittedName>
</protein>
<evidence type="ECO:0000313" key="1">
    <source>
        <dbReference type="EMBL" id="RZO07458.1"/>
    </source>
</evidence>
<evidence type="ECO:0000313" key="2">
    <source>
        <dbReference type="Proteomes" id="UP000318148"/>
    </source>
</evidence>
<dbReference type="InterPro" id="IPR008554">
    <property type="entry name" value="Glutaredoxin-like"/>
</dbReference>
<dbReference type="SUPFAM" id="SSF52833">
    <property type="entry name" value="Thioredoxin-like"/>
    <property type="match status" value="1"/>
</dbReference>
<proteinExistence type="predicted"/>
<dbReference type="EMBL" id="SHBO01000012">
    <property type="protein sequence ID" value="RZO07458.1"/>
    <property type="molecule type" value="Genomic_DNA"/>
</dbReference>
<dbReference type="Proteomes" id="UP000318148">
    <property type="component" value="Unassembled WGS sequence"/>
</dbReference>
<reference evidence="1 2" key="1">
    <citation type="submission" date="2019-02" db="EMBL/GenBank/DDBJ databases">
        <title>Prokaryotic population dynamics and viral predation in marine succession experiment using metagenomics: the confinement effect.</title>
        <authorList>
            <person name="Haro-Moreno J.M."/>
            <person name="Rodriguez-Valera F."/>
            <person name="Lopez-Perez M."/>
        </authorList>
    </citation>
    <scope>NUCLEOTIDE SEQUENCE [LARGE SCALE GENOMIC DNA]</scope>
    <source>
        <strain evidence="1">MED-G169</strain>
    </source>
</reference>
<dbReference type="Pfam" id="PF05768">
    <property type="entry name" value="Glrx-like"/>
    <property type="match status" value="1"/>
</dbReference>
<sequence length="85" mass="9757">MRTAVLYIGTACHLCDFAKKILEPIFESKEWDLKKVNINTSDTLREKYGNSIPVVSFPSGKEKGWPFTESQIRDLVKSEDESIYN</sequence>
<dbReference type="InterPro" id="IPR036249">
    <property type="entry name" value="Thioredoxin-like_sf"/>
</dbReference>
<dbReference type="AlphaFoldDB" id="A0A520LMT8"/>
<organism evidence="1 2">
    <name type="scientific">SAR92 clade bacterium</name>
    <dbReference type="NCBI Taxonomy" id="2315479"/>
    <lineage>
        <taxon>Bacteria</taxon>
        <taxon>Pseudomonadati</taxon>
        <taxon>Pseudomonadota</taxon>
        <taxon>Gammaproteobacteria</taxon>
        <taxon>Cellvibrionales</taxon>
        <taxon>Porticoccaceae</taxon>
        <taxon>SAR92 clade</taxon>
    </lineage>
</organism>
<gene>
    <name evidence="1" type="ORF">EVB02_01600</name>
</gene>